<dbReference type="NCBIfam" id="TIGR04057">
    <property type="entry name" value="SusC_RagA_signa"/>
    <property type="match status" value="1"/>
</dbReference>
<keyword evidence="5 10" id="KW-0812">Transmembrane</keyword>
<evidence type="ECO:0000256" key="7">
    <source>
        <dbReference type="ARBA" id="ARBA00023077"/>
    </source>
</evidence>
<dbReference type="NCBIfam" id="TIGR04056">
    <property type="entry name" value="OMP_RagA_SusC"/>
    <property type="match status" value="1"/>
</dbReference>
<dbReference type="InterPro" id="IPR023997">
    <property type="entry name" value="TonB-dep_OMP_SusC/RagA_CS"/>
</dbReference>
<feature type="domain" description="Secretin/TonB short N-terminal" evidence="13">
    <location>
        <begin position="53"/>
        <end position="104"/>
    </location>
</feature>
<dbReference type="OrthoDB" id="9768177at2"/>
<keyword evidence="15" id="KW-1185">Reference proteome</keyword>
<dbReference type="InterPro" id="IPR037066">
    <property type="entry name" value="Plug_dom_sf"/>
</dbReference>
<dbReference type="InterPro" id="IPR012910">
    <property type="entry name" value="Plug_dom"/>
</dbReference>
<keyword evidence="4" id="KW-0410">Iron transport</keyword>
<evidence type="ECO:0000256" key="8">
    <source>
        <dbReference type="ARBA" id="ARBA00023136"/>
    </source>
</evidence>
<accession>A0A1G9ICF2</accession>
<evidence type="ECO:0000256" key="4">
    <source>
        <dbReference type="ARBA" id="ARBA00022496"/>
    </source>
</evidence>
<evidence type="ECO:0000256" key="9">
    <source>
        <dbReference type="ARBA" id="ARBA00023237"/>
    </source>
</evidence>
<dbReference type="Gene3D" id="2.60.40.1120">
    <property type="entry name" value="Carboxypeptidase-like, regulatory domain"/>
    <property type="match status" value="1"/>
</dbReference>
<dbReference type="STRING" id="563176.SAMN04488090_0425"/>
<keyword evidence="6" id="KW-0408">Iron</keyword>
<dbReference type="SMART" id="SM00965">
    <property type="entry name" value="STN"/>
    <property type="match status" value="1"/>
</dbReference>
<dbReference type="InterPro" id="IPR039426">
    <property type="entry name" value="TonB-dep_rcpt-like"/>
</dbReference>
<dbReference type="AlphaFoldDB" id="A0A1G9ICF2"/>
<comment type="similarity">
    <text evidence="10 11">Belongs to the TonB-dependent receptor family.</text>
</comment>
<protein>
    <submittedName>
        <fullName evidence="14">TonB-linked outer membrane protein, SusC/RagA family</fullName>
    </submittedName>
</protein>
<keyword evidence="4" id="KW-0406">Ion transport</keyword>
<name>A0A1G9ICF2_9BACT</name>
<gene>
    <name evidence="14" type="ORF">SAMN04488090_0425</name>
</gene>
<evidence type="ECO:0000256" key="12">
    <source>
        <dbReference type="SAM" id="SignalP"/>
    </source>
</evidence>
<evidence type="ECO:0000256" key="2">
    <source>
        <dbReference type="ARBA" id="ARBA00022448"/>
    </source>
</evidence>
<proteinExistence type="inferred from homology"/>
<organism evidence="14 15">
    <name type="scientific">Siphonobacter aquaeclarae</name>
    <dbReference type="NCBI Taxonomy" id="563176"/>
    <lineage>
        <taxon>Bacteria</taxon>
        <taxon>Pseudomonadati</taxon>
        <taxon>Bacteroidota</taxon>
        <taxon>Cytophagia</taxon>
        <taxon>Cytophagales</taxon>
        <taxon>Cytophagaceae</taxon>
        <taxon>Siphonobacter</taxon>
    </lineage>
</organism>
<dbReference type="GO" id="GO:0006826">
    <property type="term" value="P:iron ion transport"/>
    <property type="evidence" value="ECO:0007669"/>
    <property type="project" value="UniProtKB-KW"/>
</dbReference>
<dbReference type="PROSITE" id="PS52016">
    <property type="entry name" value="TONB_DEPENDENT_REC_3"/>
    <property type="match status" value="1"/>
</dbReference>
<evidence type="ECO:0000256" key="10">
    <source>
        <dbReference type="PROSITE-ProRule" id="PRU01360"/>
    </source>
</evidence>
<feature type="signal peptide" evidence="12">
    <location>
        <begin position="1"/>
        <end position="20"/>
    </location>
</feature>
<dbReference type="InterPro" id="IPR023996">
    <property type="entry name" value="TonB-dep_OMP_SusC/RagA"/>
</dbReference>
<dbReference type="Pfam" id="PF13715">
    <property type="entry name" value="CarbopepD_reg_2"/>
    <property type="match status" value="1"/>
</dbReference>
<keyword evidence="3 10" id="KW-1134">Transmembrane beta strand</keyword>
<dbReference type="InterPro" id="IPR000531">
    <property type="entry name" value="Beta-barrel_TonB"/>
</dbReference>
<dbReference type="EMBL" id="FNGS01000001">
    <property type="protein sequence ID" value="SDL22938.1"/>
    <property type="molecule type" value="Genomic_DNA"/>
</dbReference>
<sequence>MKKRLTLFLPLLLCAGQVQAQAEQAVASVSGRQSGARFSLEKTLQELEKHYRVSILYNPELVNRRKIAEFRRQATLDATLEQLLRPIGLSFKKINEGFYIISDEKKGVSPEISPLRIKQLPPESPEIPVHPAALPGAASLATAFPETAAFQVKGKVTDAVTQEPLPGINVVVKGTSLGTNTGADGTYTLANVPENGTLVFSSVGYEPREEAIRNRSRIDISLKQSSKELDQVVVVGYSQQKRATLTGSVAQINSDQLKQAPPLNISNVLAGRLPGVIVTQPYGQPGADNATINVRGISTTGNNQPLVIVDGVERSFTTMDPNEIESISVLKDASAAAVYGARAANGVILITTKRGKSGKPVITYETNFSLNQNTRYPKFLNGPDYMRWYKRAEELDNEYLRSQGKTPFALTYTDAEIDAVANGTDKSGFYGNTDWSGIMVNNTSVSQYHNLSVNGGSEKIRYFSTLGYWNQDGVLNNTSYKRYNVRTNIDAQISEYLSTRLDLSVRMEDRLNPSLGPVDQNYQNPYILAQRMQPNLPMFGPNGLKVGANSDAGVGNPLVAVDDIGNKKAQTTTFNGNITLILKVPGVKGLQAKLLAGYDKGFTDSKTWVQPATLAIRTRNANGWAWTTARMSAYNVNALYNDFAGSARTTFQPSITYDNAFAKHTVSGLLLYEYSGYTTNGYGAQARNFVIDDLKDINFGSKATDDLRAAYGSSSQTKRAGYVGRLHYGYDDKYLVEFAARYDGSVLFPESTRWGFFPSVSAGWVMSRENFFQGLNSPVNFLKFRGSAGKMGNDRIDAFQYLNTFQLRTTPVVAIGNQLVSTLYSNAPANPLITWEEAHMYNGGFEVGLWNNALTLEVDYFYKLTKNILTGQGGVFAPSVGGNFASTVNAGKVDNRGIDLQLSFARSKGKLNYKVIGNFTFAKNRVLRLNESVNAPADQRRVGKPVGAKFGFMVDGLYQTQEEVDAGPSFPYGPGAPGYVRYRDLNGDGKISFEQDVTMIGKSNTPEIMYGLNLQASYGRFDFSALLQGAARSNVALAGVYNSGVQGNTVYTQTFAGNGNSPYFLVEQAWRPDNPDAKYPRLTANKAGLTNQNGYQNSFFIRDGSYLRLKSLQVGYNLGKPFLGKLGIQQWRFYVAGSNLLTFDNIKYADPETPSVVQAGFYPQQRVMSVGTNITF</sequence>
<keyword evidence="9 10" id="KW-0998">Cell outer membrane</keyword>
<dbReference type="SUPFAM" id="SSF49464">
    <property type="entry name" value="Carboxypeptidase regulatory domain-like"/>
    <property type="match status" value="1"/>
</dbReference>
<dbReference type="Pfam" id="PF00593">
    <property type="entry name" value="TonB_dep_Rec_b-barrel"/>
    <property type="match status" value="1"/>
</dbReference>
<keyword evidence="7 11" id="KW-0798">TonB box</keyword>
<dbReference type="Pfam" id="PF07660">
    <property type="entry name" value="STN"/>
    <property type="match status" value="1"/>
</dbReference>
<keyword evidence="8 10" id="KW-0472">Membrane</keyword>
<feature type="chain" id="PRO_5011546521" evidence="12">
    <location>
        <begin position="21"/>
        <end position="1176"/>
    </location>
</feature>
<evidence type="ECO:0000256" key="5">
    <source>
        <dbReference type="ARBA" id="ARBA00022692"/>
    </source>
</evidence>
<dbReference type="InterPro" id="IPR011662">
    <property type="entry name" value="Secretin/TonB_short_N"/>
</dbReference>
<dbReference type="Gene3D" id="2.40.170.20">
    <property type="entry name" value="TonB-dependent receptor, beta-barrel domain"/>
    <property type="match status" value="1"/>
</dbReference>
<dbReference type="Gene3D" id="3.55.50.30">
    <property type="match status" value="1"/>
</dbReference>
<evidence type="ECO:0000313" key="14">
    <source>
        <dbReference type="EMBL" id="SDL22938.1"/>
    </source>
</evidence>
<evidence type="ECO:0000259" key="13">
    <source>
        <dbReference type="SMART" id="SM00965"/>
    </source>
</evidence>
<dbReference type="Proteomes" id="UP000198901">
    <property type="component" value="Unassembled WGS sequence"/>
</dbReference>
<dbReference type="Pfam" id="PF07715">
    <property type="entry name" value="Plug"/>
    <property type="match status" value="1"/>
</dbReference>
<dbReference type="Gene3D" id="2.170.130.10">
    <property type="entry name" value="TonB-dependent receptor, plug domain"/>
    <property type="match status" value="1"/>
</dbReference>
<reference evidence="14 15" key="1">
    <citation type="submission" date="2016-10" db="EMBL/GenBank/DDBJ databases">
        <authorList>
            <person name="de Groot N.N."/>
        </authorList>
    </citation>
    <scope>NUCLEOTIDE SEQUENCE [LARGE SCALE GENOMIC DNA]</scope>
    <source>
        <strain evidence="14 15">DSM 21668</strain>
    </source>
</reference>
<dbReference type="InterPro" id="IPR008969">
    <property type="entry name" value="CarboxyPept-like_regulatory"/>
</dbReference>
<evidence type="ECO:0000256" key="3">
    <source>
        <dbReference type="ARBA" id="ARBA00022452"/>
    </source>
</evidence>
<keyword evidence="2 10" id="KW-0813">Transport</keyword>
<evidence type="ECO:0000313" key="15">
    <source>
        <dbReference type="Proteomes" id="UP000198901"/>
    </source>
</evidence>
<evidence type="ECO:0000256" key="11">
    <source>
        <dbReference type="RuleBase" id="RU003357"/>
    </source>
</evidence>
<keyword evidence="12" id="KW-0732">Signal</keyword>
<comment type="subcellular location">
    <subcellularLocation>
        <location evidence="1 10">Cell outer membrane</location>
        <topology evidence="1 10">Multi-pass membrane protein</topology>
    </subcellularLocation>
</comment>
<dbReference type="InterPro" id="IPR036942">
    <property type="entry name" value="Beta-barrel_TonB_sf"/>
</dbReference>
<dbReference type="RefSeq" id="WP_143010994.1">
    <property type="nucleotide sequence ID" value="NZ_FNGS01000001.1"/>
</dbReference>
<dbReference type="FunFam" id="2.170.130.10:FF:000003">
    <property type="entry name" value="SusC/RagA family TonB-linked outer membrane protein"/>
    <property type="match status" value="1"/>
</dbReference>
<dbReference type="GO" id="GO:0009279">
    <property type="term" value="C:cell outer membrane"/>
    <property type="evidence" value="ECO:0007669"/>
    <property type="project" value="UniProtKB-SubCell"/>
</dbReference>
<dbReference type="SUPFAM" id="SSF56935">
    <property type="entry name" value="Porins"/>
    <property type="match status" value="1"/>
</dbReference>
<evidence type="ECO:0000256" key="6">
    <source>
        <dbReference type="ARBA" id="ARBA00023004"/>
    </source>
</evidence>
<evidence type="ECO:0000256" key="1">
    <source>
        <dbReference type="ARBA" id="ARBA00004571"/>
    </source>
</evidence>